<sequence>MNGVHILLLLFVVVYIVLAMVNVVAWRVVLVHARHIIDMVAIWVAFLSAALLTLFLVLMLMLFW</sequence>
<dbReference type="EMBL" id="BBZA01000038">
    <property type="protein sequence ID" value="GAP62253.1"/>
    <property type="molecule type" value="Genomic_DNA"/>
</dbReference>
<name>A0A0M8K5N6_9CHLR</name>
<keyword evidence="1" id="KW-1133">Transmembrane helix</keyword>
<dbReference type="EMBL" id="LGKN01000009">
    <property type="protein sequence ID" value="KPL86459.1"/>
    <property type="molecule type" value="Genomic_DNA"/>
</dbReference>
<dbReference type="Proteomes" id="UP000037784">
    <property type="component" value="Unassembled WGS sequence"/>
</dbReference>
<proteinExistence type="predicted"/>
<evidence type="ECO:0000313" key="2">
    <source>
        <dbReference type="EMBL" id="GAP62253.1"/>
    </source>
</evidence>
<protein>
    <submittedName>
        <fullName evidence="2">Uncharacterized protein</fullName>
    </submittedName>
</protein>
<evidence type="ECO:0000313" key="4">
    <source>
        <dbReference type="Proteomes" id="UP000037784"/>
    </source>
</evidence>
<dbReference type="RefSeq" id="WP_054492183.1">
    <property type="nucleotide sequence ID" value="NZ_BBZA01000038.1"/>
</dbReference>
<accession>A0A0M8K5N6</accession>
<feature type="transmembrane region" description="Helical" evidence="1">
    <location>
        <begin position="40"/>
        <end position="63"/>
    </location>
</feature>
<keyword evidence="1" id="KW-0812">Transmembrane</keyword>
<evidence type="ECO:0000313" key="5">
    <source>
        <dbReference type="Proteomes" id="UP000050502"/>
    </source>
</evidence>
<feature type="transmembrane region" description="Helical" evidence="1">
    <location>
        <begin position="6"/>
        <end position="28"/>
    </location>
</feature>
<keyword evidence="4" id="KW-1185">Reference proteome</keyword>
<dbReference type="Proteomes" id="UP000050502">
    <property type="component" value="Unassembled WGS sequence"/>
</dbReference>
<dbReference type="AlphaFoldDB" id="A0A0M8K5N6"/>
<comment type="caution">
    <text evidence="2">The sequence shown here is derived from an EMBL/GenBank/DDBJ whole genome shotgun (WGS) entry which is preliminary data.</text>
</comment>
<evidence type="ECO:0000313" key="3">
    <source>
        <dbReference type="EMBL" id="KPL86459.1"/>
    </source>
</evidence>
<organism evidence="2 4">
    <name type="scientific">Ardenticatena maritima</name>
    <dbReference type="NCBI Taxonomy" id="872965"/>
    <lineage>
        <taxon>Bacteria</taxon>
        <taxon>Bacillati</taxon>
        <taxon>Chloroflexota</taxon>
        <taxon>Ardenticatenia</taxon>
        <taxon>Ardenticatenales</taxon>
        <taxon>Ardenticatenaceae</taxon>
        <taxon>Ardenticatena</taxon>
    </lineage>
</organism>
<reference evidence="4" key="3">
    <citation type="submission" date="2015-08" db="EMBL/GenBank/DDBJ databases">
        <title>Draft Genome Sequence of a Heterotrophic Facultative Anaerobic Bacterium Ardenticatena maritima Strain 110S.</title>
        <authorList>
            <person name="Kawaichi S."/>
            <person name="Yoshida T."/>
            <person name="Sako Y."/>
            <person name="Nakamura R."/>
        </authorList>
    </citation>
    <scope>NUCLEOTIDE SEQUENCE [LARGE SCALE GENOMIC DNA]</scope>
    <source>
        <strain evidence="4">110S</strain>
    </source>
</reference>
<dbReference type="InParanoid" id="A0A0M8K5N6"/>
<reference evidence="3 5" key="2">
    <citation type="submission" date="2015-07" db="EMBL/GenBank/DDBJ databases">
        <title>Whole genome sequence of Ardenticatena maritima DSM 23922.</title>
        <authorList>
            <person name="Hemp J."/>
            <person name="Ward L.M."/>
            <person name="Pace L.A."/>
            <person name="Fischer W.W."/>
        </authorList>
    </citation>
    <scope>NUCLEOTIDE SEQUENCE [LARGE SCALE GENOMIC DNA]</scope>
    <source>
        <strain evidence="3 5">110S</strain>
    </source>
</reference>
<gene>
    <name evidence="2" type="ORF">ARMA_0676</name>
    <name evidence="3" type="ORF">SE16_14340</name>
</gene>
<reference evidence="2 4" key="1">
    <citation type="journal article" date="2015" name="Genome Announc.">
        <title>Draft Genome Sequence of a Heterotrophic Facultative Anaerobic Thermophilic Bacterium, Ardenticatena maritima Strain 110ST.</title>
        <authorList>
            <person name="Kawaichi S."/>
            <person name="Yoshida T."/>
            <person name="Sako Y."/>
            <person name="Nakamura R."/>
        </authorList>
    </citation>
    <scope>NUCLEOTIDE SEQUENCE [LARGE SCALE GENOMIC DNA]</scope>
    <source>
        <strain evidence="2 4">110S</strain>
    </source>
</reference>
<evidence type="ECO:0000256" key="1">
    <source>
        <dbReference type="SAM" id="Phobius"/>
    </source>
</evidence>
<keyword evidence="1" id="KW-0472">Membrane</keyword>